<evidence type="ECO:0000256" key="4">
    <source>
        <dbReference type="ARBA" id="ARBA00022723"/>
    </source>
</evidence>
<dbReference type="Proteomes" id="UP001357733">
    <property type="component" value="Unassembled WGS sequence"/>
</dbReference>
<dbReference type="InterPro" id="IPR021127">
    <property type="entry name" value="CRISPR_associated_Cas2"/>
</dbReference>
<organism evidence="10 11">
    <name type="scientific">Citroniella saccharovorans</name>
    <dbReference type="NCBI Taxonomy" id="2053367"/>
    <lineage>
        <taxon>Bacteria</taxon>
        <taxon>Bacillati</taxon>
        <taxon>Bacillota</taxon>
        <taxon>Tissierellia</taxon>
        <taxon>Tissierellales</taxon>
        <taxon>Peptoniphilaceae</taxon>
        <taxon>Citroniella</taxon>
    </lineage>
</organism>
<comment type="caution">
    <text evidence="10">The sequence shown here is derived from an EMBL/GenBank/DDBJ whole genome shotgun (WGS) entry which is preliminary data.</text>
</comment>
<name>A0AAW9MYR2_9FIRM</name>
<keyword evidence="5 9" id="KW-0255">Endonuclease</keyword>
<evidence type="ECO:0000256" key="5">
    <source>
        <dbReference type="ARBA" id="ARBA00022759"/>
    </source>
</evidence>
<dbReference type="SUPFAM" id="SSF143430">
    <property type="entry name" value="TTP0101/SSO1404-like"/>
    <property type="match status" value="1"/>
</dbReference>
<evidence type="ECO:0000256" key="9">
    <source>
        <dbReference type="HAMAP-Rule" id="MF_01471"/>
    </source>
</evidence>
<comment type="cofactor">
    <cofactor evidence="1 9">
        <name>Mg(2+)</name>
        <dbReference type="ChEBI" id="CHEBI:18420"/>
    </cofactor>
</comment>
<dbReference type="InterPro" id="IPR019199">
    <property type="entry name" value="Virulence_VapD/CRISPR_Cas2"/>
</dbReference>
<sequence>MRLIVMFDLPTLNATDMRNYRDFRKFLIKNGFMMMQESVYTKIAFNQSMAQLIANKVKDNKPPKGLVQMFIITEKQFSRMEILVGEVSDEYITDDRRLIIL</sequence>
<proteinExistence type="inferred from homology"/>
<dbReference type="EC" id="3.1.-.-" evidence="9"/>
<dbReference type="EMBL" id="JAYKOT010000003">
    <property type="protein sequence ID" value="MEB3429767.1"/>
    <property type="molecule type" value="Genomic_DNA"/>
</dbReference>
<dbReference type="GO" id="GO:0046872">
    <property type="term" value="F:metal ion binding"/>
    <property type="evidence" value="ECO:0007669"/>
    <property type="project" value="UniProtKB-UniRule"/>
</dbReference>
<accession>A0AAW9MYR2</accession>
<dbReference type="GO" id="GO:0016787">
    <property type="term" value="F:hydrolase activity"/>
    <property type="evidence" value="ECO:0007669"/>
    <property type="project" value="UniProtKB-KW"/>
</dbReference>
<evidence type="ECO:0000256" key="1">
    <source>
        <dbReference type="ARBA" id="ARBA00001946"/>
    </source>
</evidence>
<evidence type="ECO:0000256" key="2">
    <source>
        <dbReference type="ARBA" id="ARBA00009959"/>
    </source>
</evidence>
<dbReference type="AlphaFoldDB" id="A0AAW9MYR2"/>
<keyword evidence="4 9" id="KW-0479">Metal-binding</keyword>
<keyword evidence="11" id="KW-1185">Reference proteome</keyword>
<dbReference type="GO" id="GO:0004521">
    <property type="term" value="F:RNA endonuclease activity"/>
    <property type="evidence" value="ECO:0007669"/>
    <property type="project" value="InterPro"/>
</dbReference>
<dbReference type="Pfam" id="PF09827">
    <property type="entry name" value="CRISPR_Cas2"/>
    <property type="match status" value="1"/>
</dbReference>
<comment type="function">
    <text evidence="9">CRISPR (clustered regularly interspaced short palindromic repeat), is an adaptive immune system that provides protection against mobile genetic elements (viruses, transposable elements and conjugative plasmids). CRISPR clusters contain sequences complementary to antecedent mobile elements and target invading nucleic acids. CRISPR clusters are transcribed and processed into CRISPR RNA (crRNA). Functions as a ssRNA-specific endoribonuclease. Involved in the integration of spacer DNA into the CRISPR cassette.</text>
</comment>
<keyword evidence="3 9" id="KW-0540">Nuclease</keyword>
<protein>
    <recommendedName>
        <fullName evidence="9">CRISPR-associated endoribonuclease Cas2</fullName>
        <ecNumber evidence="9">3.1.-.-</ecNumber>
    </recommendedName>
</protein>
<evidence type="ECO:0000256" key="8">
    <source>
        <dbReference type="ARBA" id="ARBA00023118"/>
    </source>
</evidence>
<gene>
    <name evidence="9 10" type="primary">cas2</name>
    <name evidence="10" type="ORF">VLK81_07050</name>
</gene>
<evidence type="ECO:0000256" key="3">
    <source>
        <dbReference type="ARBA" id="ARBA00022722"/>
    </source>
</evidence>
<comment type="similarity">
    <text evidence="2 9">Belongs to the CRISPR-associated endoribonuclease Cas2 protein family.</text>
</comment>
<evidence type="ECO:0000256" key="7">
    <source>
        <dbReference type="ARBA" id="ARBA00022842"/>
    </source>
</evidence>
<keyword evidence="7 9" id="KW-0460">Magnesium</keyword>
<dbReference type="GO" id="GO:0043571">
    <property type="term" value="P:maintenance of CRISPR repeat elements"/>
    <property type="evidence" value="ECO:0007669"/>
    <property type="project" value="UniProtKB-UniRule"/>
</dbReference>
<dbReference type="GO" id="GO:0051607">
    <property type="term" value="P:defense response to virus"/>
    <property type="evidence" value="ECO:0007669"/>
    <property type="project" value="UniProtKB-UniRule"/>
</dbReference>
<comment type="subunit">
    <text evidence="9">Homodimer, forms a heterotetramer with a Cas1 homodimer.</text>
</comment>
<evidence type="ECO:0000313" key="11">
    <source>
        <dbReference type="Proteomes" id="UP001357733"/>
    </source>
</evidence>
<reference evidence="10 11" key="1">
    <citation type="submission" date="2024-01" db="EMBL/GenBank/DDBJ databases">
        <title>Complete genome sequence of Citroniella saccharovorans strain M6.X9, isolated from human fecal sample.</title>
        <authorList>
            <person name="Cheng G."/>
            <person name="Westerholm M."/>
            <person name="Schnurer A."/>
        </authorList>
    </citation>
    <scope>NUCLEOTIDE SEQUENCE [LARGE SCALE GENOMIC DNA]</scope>
    <source>
        <strain evidence="10 11">DSM 29873</strain>
    </source>
</reference>
<dbReference type="HAMAP" id="MF_01471">
    <property type="entry name" value="Cas2"/>
    <property type="match status" value="1"/>
</dbReference>
<evidence type="ECO:0000313" key="10">
    <source>
        <dbReference type="EMBL" id="MEB3429767.1"/>
    </source>
</evidence>
<dbReference type="RefSeq" id="WP_324619935.1">
    <property type="nucleotide sequence ID" value="NZ_JAYKOT010000003.1"/>
</dbReference>
<evidence type="ECO:0000256" key="6">
    <source>
        <dbReference type="ARBA" id="ARBA00022801"/>
    </source>
</evidence>
<dbReference type="NCBIfam" id="TIGR01573">
    <property type="entry name" value="cas2"/>
    <property type="match status" value="1"/>
</dbReference>
<keyword evidence="8 9" id="KW-0051">Antiviral defense</keyword>
<keyword evidence="6 9" id="KW-0378">Hydrolase</keyword>
<feature type="binding site" evidence="9">
    <location>
        <position position="8"/>
    </location>
    <ligand>
        <name>Mg(2+)</name>
        <dbReference type="ChEBI" id="CHEBI:18420"/>
        <note>catalytic</note>
    </ligand>
</feature>